<accession>A0A8J2UBN1</accession>
<evidence type="ECO:0000259" key="1">
    <source>
        <dbReference type="Pfam" id="PF12724"/>
    </source>
</evidence>
<dbReference type="Proteomes" id="UP000607559">
    <property type="component" value="Unassembled WGS sequence"/>
</dbReference>
<feature type="domain" description="Flavodoxin" evidence="1">
    <location>
        <begin position="19"/>
        <end position="127"/>
    </location>
</feature>
<reference evidence="2" key="1">
    <citation type="journal article" date="2014" name="Int. J. Syst. Evol. Microbiol.">
        <title>Complete genome sequence of Corynebacterium casei LMG S-19264T (=DSM 44701T), isolated from a smear-ripened cheese.</title>
        <authorList>
            <consortium name="US DOE Joint Genome Institute (JGI-PGF)"/>
            <person name="Walter F."/>
            <person name="Albersmeier A."/>
            <person name="Kalinowski J."/>
            <person name="Ruckert C."/>
        </authorList>
    </citation>
    <scope>NUCLEOTIDE SEQUENCE</scope>
    <source>
        <strain evidence="2">CGMCC 1.15448</strain>
    </source>
</reference>
<dbReference type="EMBL" id="BMJC01000002">
    <property type="protein sequence ID" value="GGA94459.1"/>
    <property type="molecule type" value="Genomic_DNA"/>
</dbReference>
<protein>
    <recommendedName>
        <fullName evidence="1">Flavodoxin domain-containing protein</fullName>
    </recommendedName>
</protein>
<dbReference type="InterPro" id="IPR026816">
    <property type="entry name" value="Flavodoxin_dom"/>
</dbReference>
<organism evidence="2 3">
    <name type="scientific">Puia dinghuensis</name>
    <dbReference type="NCBI Taxonomy" id="1792502"/>
    <lineage>
        <taxon>Bacteria</taxon>
        <taxon>Pseudomonadati</taxon>
        <taxon>Bacteroidota</taxon>
        <taxon>Chitinophagia</taxon>
        <taxon>Chitinophagales</taxon>
        <taxon>Chitinophagaceae</taxon>
        <taxon>Puia</taxon>
    </lineage>
</organism>
<sequence length="166" mass="19183">MVKQYYLNNKIKQDMNGVLIYKSRYGTTQQYTEWIGKALDLRLHDPDGVSQQELAAYDFLVIGTPVYFDKMLMRDWLYQHKAFLQQKQVFLFVVCLASPYERAKQDQIINNNVPEGLIDPEHIFFLPGKPVIPSIITPCKSDVIQEVNIVTLVITIKKMVAEATEL</sequence>
<evidence type="ECO:0000313" key="2">
    <source>
        <dbReference type="EMBL" id="GGA94459.1"/>
    </source>
</evidence>
<dbReference type="Gene3D" id="3.40.50.360">
    <property type="match status" value="1"/>
</dbReference>
<dbReference type="InterPro" id="IPR029039">
    <property type="entry name" value="Flavoprotein-like_sf"/>
</dbReference>
<name>A0A8J2UBN1_9BACT</name>
<reference evidence="2" key="2">
    <citation type="submission" date="2020-09" db="EMBL/GenBank/DDBJ databases">
        <authorList>
            <person name="Sun Q."/>
            <person name="Zhou Y."/>
        </authorList>
    </citation>
    <scope>NUCLEOTIDE SEQUENCE</scope>
    <source>
        <strain evidence="2">CGMCC 1.15448</strain>
    </source>
</reference>
<proteinExistence type="predicted"/>
<gene>
    <name evidence="2" type="ORF">GCM10011511_17200</name>
</gene>
<dbReference type="AlphaFoldDB" id="A0A8J2UBN1"/>
<keyword evidence="3" id="KW-1185">Reference proteome</keyword>
<dbReference type="Pfam" id="PF12724">
    <property type="entry name" value="Flavodoxin_5"/>
    <property type="match status" value="1"/>
</dbReference>
<comment type="caution">
    <text evidence="2">The sequence shown here is derived from an EMBL/GenBank/DDBJ whole genome shotgun (WGS) entry which is preliminary data.</text>
</comment>
<evidence type="ECO:0000313" key="3">
    <source>
        <dbReference type="Proteomes" id="UP000607559"/>
    </source>
</evidence>
<dbReference type="SUPFAM" id="SSF52218">
    <property type="entry name" value="Flavoproteins"/>
    <property type="match status" value="1"/>
</dbReference>